<gene>
    <name evidence="2" type="ORF">62403_24</name>
</gene>
<keyword evidence="1" id="KW-0175">Coiled coil</keyword>
<name>A0A2Z2RXJ8_9CAUD</name>
<keyword evidence="3" id="KW-1185">Reference proteome</keyword>
<feature type="coiled-coil region" evidence="1">
    <location>
        <begin position="167"/>
        <end position="197"/>
    </location>
</feature>
<accession>A0A2Z2RXJ8</accession>
<reference evidence="2 3" key="1">
    <citation type="submission" date="2017-07" db="EMBL/GenBank/DDBJ databases">
        <title>Comparative genome analysis of members of the virulent lactococcal c2 group phages.</title>
        <authorList>
            <person name="Oliveira J."/>
        </authorList>
    </citation>
    <scope>NUCLEOTIDE SEQUENCE [LARGE SCALE GENOMIC DNA]</scope>
</reference>
<dbReference type="EMBL" id="MF443120">
    <property type="protein sequence ID" value="ASZ70735.1"/>
    <property type="molecule type" value="Genomic_DNA"/>
</dbReference>
<evidence type="ECO:0000313" key="3">
    <source>
        <dbReference type="Proteomes" id="UP000251514"/>
    </source>
</evidence>
<dbReference type="Gene3D" id="3.30.2400.10">
    <property type="entry name" value="Major capsid protein gp5"/>
    <property type="match status" value="1"/>
</dbReference>
<dbReference type="InterPro" id="IPR009559">
    <property type="entry name" value="Lactococcus_phage_c2_MCP"/>
</dbReference>
<organism evidence="2 3">
    <name type="scientific">Lactococcus phage 62403</name>
    <dbReference type="NCBI Taxonomy" id="2024339"/>
    <lineage>
        <taxon>Viruses</taxon>
        <taxon>Duplodnaviria</taxon>
        <taxon>Heunggongvirae</taxon>
        <taxon>Uroviricota</taxon>
        <taxon>Caudoviricetes</taxon>
        <taxon>Ceduovirus</taxon>
        <taxon>Ceduovirus cv62403</taxon>
    </lineage>
</organism>
<dbReference type="Proteomes" id="UP000251514">
    <property type="component" value="Segment"/>
</dbReference>
<protein>
    <submittedName>
        <fullName evidence="2">Major capsid protein</fullName>
    </submittedName>
</protein>
<dbReference type="SUPFAM" id="SSF56563">
    <property type="entry name" value="Major capsid protein gp5"/>
    <property type="match status" value="1"/>
</dbReference>
<dbReference type="Gene3D" id="3.30.2320.10">
    <property type="entry name" value="hypothetical protein PF0899 domain"/>
    <property type="match status" value="1"/>
</dbReference>
<sequence length="504" mass="55916">MIRTLFSTKRTLSLIYQQQPREEILKVKAVRGIANPLGTIDSHGTVIESIANAGDGVDILNRHREKIGSGFVHLEGDNVILTGYVDEEQYTAEKIEETGLSVGFNANGVKAREIDGVGYYKDVTITEVSLTPLPSNKGAKVTKVREEEKGEQEKMGANETQEIMKQAIEAGVKVRELEAKVAELNKEREELKKEREAKIPSEKPQDVERKFMRELGDKMLEMPEQGFLREFSNGSDLNVVNSLGSITSKYARKSGIYDGAMKARFQGLTLAEDGVDDTFLQGTFKAGTDKNKAQTATKRSLRPQMAEAYLQMDKATVRGVNDSGALSEYVMSEMVNRVIQKVEYNMILGSADGSNGFYGLKTATDGWTKQIEYTDLFEGITDAVAECSISDAITIVMSPQTFAELRKAKGTDGHSRFNELATKAQIAQSFGAVNLETRVWVPKDEVAVYNHDEYVLIGDLNMENYNDFDLRYNVEQWLSETLVGGSIRGKNRSAYLKKKGSLGV</sequence>
<evidence type="ECO:0000256" key="1">
    <source>
        <dbReference type="SAM" id="Coils"/>
    </source>
</evidence>
<dbReference type="Pfam" id="PF06673">
    <property type="entry name" value="L_lactis_ph-MCP"/>
    <property type="match status" value="1"/>
</dbReference>
<evidence type="ECO:0000313" key="2">
    <source>
        <dbReference type="EMBL" id="ASZ70735.1"/>
    </source>
</evidence>
<proteinExistence type="predicted"/>